<evidence type="ECO:0008006" key="3">
    <source>
        <dbReference type="Google" id="ProtNLM"/>
    </source>
</evidence>
<evidence type="ECO:0000313" key="2">
    <source>
        <dbReference type="Proteomes" id="UP001204524"/>
    </source>
</evidence>
<organism evidence="1 2">
    <name type="scientific">Nocardioides pinisoli</name>
    <dbReference type="NCBI Taxonomy" id="2950279"/>
    <lineage>
        <taxon>Bacteria</taxon>
        <taxon>Bacillati</taxon>
        <taxon>Actinomycetota</taxon>
        <taxon>Actinomycetes</taxon>
        <taxon>Propionibacteriales</taxon>
        <taxon>Nocardioidaceae</taxon>
        <taxon>Nocardioides</taxon>
    </lineage>
</organism>
<dbReference type="EMBL" id="JANARS010000001">
    <property type="protein sequence ID" value="MCP3420419.1"/>
    <property type="molecule type" value="Genomic_DNA"/>
</dbReference>
<gene>
    <name evidence="1" type="ORF">NCI01_01295</name>
</gene>
<dbReference type="Pfam" id="PF04237">
    <property type="entry name" value="YjbR"/>
    <property type="match status" value="1"/>
</dbReference>
<dbReference type="InterPro" id="IPR058532">
    <property type="entry name" value="YjbR/MT2646/Rv2570-like"/>
</dbReference>
<keyword evidence="2" id="KW-1185">Reference proteome</keyword>
<reference evidence="1 2" key="1">
    <citation type="submission" date="2022-06" db="EMBL/GenBank/DDBJ databases">
        <authorList>
            <person name="So Y."/>
        </authorList>
    </citation>
    <scope>NUCLEOTIDE SEQUENCE [LARGE SCALE GENOMIC DNA]</scope>
    <source>
        <strain evidence="1 2">STR3</strain>
    </source>
</reference>
<dbReference type="Proteomes" id="UP001204524">
    <property type="component" value="Unassembled WGS sequence"/>
</dbReference>
<sequence>MAVVDDVLALGSGLDRSYVVTVRGRLKFRVGSIVYTAFSHDESVMGFAFPKEERAALVDSDRRFHLPAESDMRFNWVHATLAELEAAEARELVVDAWRMVVPQKVWRAWDEAHPDGPG</sequence>
<proteinExistence type="predicted"/>
<name>A0ABT1KST3_9ACTN</name>
<accession>A0ABT1KST3</accession>
<protein>
    <recommendedName>
        <fullName evidence="3">MmcQ/YjbR family DNA-binding protein</fullName>
    </recommendedName>
</protein>
<evidence type="ECO:0000313" key="1">
    <source>
        <dbReference type="EMBL" id="MCP3420419.1"/>
    </source>
</evidence>
<dbReference type="RefSeq" id="WP_254179653.1">
    <property type="nucleotide sequence ID" value="NZ_JANARS010000001.1"/>
</dbReference>
<comment type="caution">
    <text evidence="1">The sequence shown here is derived from an EMBL/GenBank/DDBJ whole genome shotgun (WGS) entry which is preliminary data.</text>
</comment>